<keyword evidence="5" id="KW-1185">Reference proteome</keyword>
<reference evidence="4 5" key="1">
    <citation type="journal article" date="2022" name="Nat. Ecol. Evol.">
        <title>A masculinizing supergene underlies an exaggerated male reproductive morph in a spider.</title>
        <authorList>
            <person name="Hendrickx F."/>
            <person name="De Corte Z."/>
            <person name="Sonet G."/>
            <person name="Van Belleghem S.M."/>
            <person name="Kostlbacher S."/>
            <person name="Vangestel C."/>
        </authorList>
    </citation>
    <scope>NUCLEOTIDE SEQUENCE [LARGE SCALE GENOMIC DNA]</scope>
    <source>
        <strain evidence="4">W744_W776</strain>
    </source>
</reference>
<organism evidence="4 5">
    <name type="scientific">Oedothorax gibbosus</name>
    <dbReference type="NCBI Taxonomy" id="931172"/>
    <lineage>
        <taxon>Eukaryota</taxon>
        <taxon>Metazoa</taxon>
        <taxon>Ecdysozoa</taxon>
        <taxon>Arthropoda</taxon>
        <taxon>Chelicerata</taxon>
        <taxon>Arachnida</taxon>
        <taxon>Araneae</taxon>
        <taxon>Araneomorphae</taxon>
        <taxon>Entelegynae</taxon>
        <taxon>Araneoidea</taxon>
        <taxon>Linyphiidae</taxon>
        <taxon>Erigoninae</taxon>
        <taxon>Oedothorax</taxon>
    </lineage>
</organism>
<protein>
    <recommendedName>
        <fullName evidence="6">HTH psq-type domain-containing protein</fullName>
    </recommendedName>
</protein>
<dbReference type="InterPro" id="IPR004875">
    <property type="entry name" value="DDE_SF_endonuclease_dom"/>
</dbReference>
<dbReference type="Gene3D" id="3.30.420.10">
    <property type="entry name" value="Ribonuclease H-like superfamily/Ribonuclease H"/>
    <property type="match status" value="1"/>
</dbReference>
<dbReference type="GO" id="GO:0003677">
    <property type="term" value="F:DNA binding"/>
    <property type="evidence" value="ECO:0007669"/>
    <property type="project" value="InterPro"/>
</dbReference>
<evidence type="ECO:0000313" key="5">
    <source>
        <dbReference type="Proteomes" id="UP000827092"/>
    </source>
</evidence>
<accession>A0AAV6VVJ1</accession>
<comment type="subcellular location">
    <subcellularLocation>
        <location evidence="1">Nucleus</location>
    </subcellularLocation>
</comment>
<feature type="domain" description="DDE-1" evidence="2">
    <location>
        <begin position="180"/>
        <end position="294"/>
    </location>
</feature>
<sequence>MASTTKRKIHQYSEAALEEALHEIRQGLSTIRAASRKFGVPRGTLQDRIHGRVSEGPRKMGSDAVLTVAEEIKLMMDERILLKMDDQVRNGMHHFCGEILASNTGFRKVCQKKEPLLQKKLLRNGRSWKTSDNDNFDILKDPSRVLNGDETSFSMCPKTGKVIAPKEWENVYQLQQGNDKETITVLLVFSASGKTVTPMVVFPYIRLPKTVVDSMPADWFLGRSDSGWMKNDVFYEYIANGVNKWLEDNKVKKPVILFVDGHKTHLTLEISEFCANNDIILYALPPNSTHKISTLGI</sequence>
<dbReference type="PANTHER" id="PTHR19303:SF74">
    <property type="entry name" value="POGO TRANSPOSABLE ELEMENT WITH KRAB DOMAIN"/>
    <property type="match status" value="1"/>
</dbReference>
<dbReference type="Proteomes" id="UP000827092">
    <property type="component" value="Unassembled WGS sequence"/>
</dbReference>
<feature type="domain" description="HTH psq-type" evidence="3">
    <location>
        <begin position="14"/>
        <end position="54"/>
    </location>
</feature>
<evidence type="ECO:0008006" key="6">
    <source>
        <dbReference type="Google" id="ProtNLM"/>
    </source>
</evidence>
<dbReference type="SUPFAM" id="SSF46689">
    <property type="entry name" value="Homeodomain-like"/>
    <property type="match status" value="1"/>
</dbReference>
<gene>
    <name evidence="4" type="ORF">JTE90_009358</name>
</gene>
<name>A0AAV6VVJ1_9ARAC</name>
<evidence type="ECO:0000313" key="4">
    <source>
        <dbReference type="EMBL" id="KAG8199511.1"/>
    </source>
</evidence>
<dbReference type="GO" id="GO:0005634">
    <property type="term" value="C:nucleus"/>
    <property type="evidence" value="ECO:0007669"/>
    <property type="project" value="UniProtKB-SubCell"/>
</dbReference>
<dbReference type="Pfam" id="PF05225">
    <property type="entry name" value="HTH_psq"/>
    <property type="match status" value="1"/>
</dbReference>
<dbReference type="PANTHER" id="PTHR19303">
    <property type="entry name" value="TRANSPOSON"/>
    <property type="match status" value="1"/>
</dbReference>
<evidence type="ECO:0000259" key="3">
    <source>
        <dbReference type="Pfam" id="PF05225"/>
    </source>
</evidence>
<dbReference type="InterPro" id="IPR050863">
    <property type="entry name" value="CenT-Element_Derived"/>
</dbReference>
<dbReference type="InterPro" id="IPR036397">
    <property type="entry name" value="RNaseH_sf"/>
</dbReference>
<dbReference type="AlphaFoldDB" id="A0AAV6VVJ1"/>
<proteinExistence type="predicted"/>
<comment type="caution">
    <text evidence="4">The sequence shown here is derived from an EMBL/GenBank/DDBJ whole genome shotgun (WGS) entry which is preliminary data.</text>
</comment>
<evidence type="ECO:0000256" key="1">
    <source>
        <dbReference type="ARBA" id="ARBA00004123"/>
    </source>
</evidence>
<evidence type="ECO:0000259" key="2">
    <source>
        <dbReference type="Pfam" id="PF03184"/>
    </source>
</evidence>
<dbReference type="InterPro" id="IPR009057">
    <property type="entry name" value="Homeodomain-like_sf"/>
</dbReference>
<dbReference type="InterPro" id="IPR007889">
    <property type="entry name" value="HTH_Psq"/>
</dbReference>
<dbReference type="EMBL" id="JAFNEN010000026">
    <property type="protein sequence ID" value="KAG8199511.1"/>
    <property type="molecule type" value="Genomic_DNA"/>
</dbReference>
<dbReference type="Gene3D" id="1.10.10.60">
    <property type="entry name" value="Homeodomain-like"/>
    <property type="match status" value="1"/>
</dbReference>
<dbReference type="Pfam" id="PF03184">
    <property type="entry name" value="DDE_1"/>
    <property type="match status" value="1"/>
</dbReference>